<evidence type="ECO:0000313" key="5">
    <source>
        <dbReference type="Proteomes" id="UP000499080"/>
    </source>
</evidence>
<dbReference type="EMBL" id="BGPR01035132">
    <property type="protein sequence ID" value="GBO09812.1"/>
    <property type="molecule type" value="Genomic_DNA"/>
</dbReference>
<dbReference type="EMBL" id="BGPR01035265">
    <property type="protein sequence ID" value="GBO10019.1"/>
    <property type="molecule type" value="Genomic_DNA"/>
</dbReference>
<protein>
    <submittedName>
        <fullName evidence="2">Uncharacterized protein</fullName>
    </submittedName>
</protein>
<proteinExistence type="predicted"/>
<sequence length="103" mass="11696">MYISQYPPPDFGNSFCLVVKVFGSERKSPRLYLASKLSPPKFCGSRFGEKGSLPLYPRPYFSFMAHRAEWKTRPDENPNISTTLCRFSSDVGTDDGFEATRSK</sequence>
<reference evidence="2 5" key="1">
    <citation type="journal article" date="2019" name="Sci. Rep.">
        <title>Orb-weaving spider Araneus ventricosus genome elucidates the spidroin gene catalogue.</title>
        <authorList>
            <person name="Kono N."/>
            <person name="Nakamura H."/>
            <person name="Ohtoshi R."/>
            <person name="Moran D.A.P."/>
            <person name="Shinohara A."/>
            <person name="Yoshida Y."/>
            <person name="Fujiwara M."/>
            <person name="Mori M."/>
            <person name="Tomita M."/>
            <person name="Arakawa K."/>
        </authorList>
    </citation>
    <scope>NUCLEOTIDE SEQUENCE [LARGE SCALE GENOMIC DNA]</scope>
</reference>
<dbReference type="Proteomes" id="UP000499080">
    <property type="component" value="Unassembled WGS sequence"/>
</dbReference>
<evidence type="ECO:0000313" key="2">
    <source>
        <dbReference type="EMBL" id="GBO09812.1"/>
    </source>
</evidence>
<dbReference type="AlphaFoldDB" id="A0A4Y2UB00"/>
<evidence type="ECO:0000313" key="1">
    <source>
        <dbReference type="EMBL" id="GBO09810.1"/>
    </source>
</evidence>
<gene>
    <name evidence="4" type="ORF">AVEN_155878_1</name>
    <name evidence="1" type="ORF">AVEN_195334_1</name>
    <name evidence="3" type="ORF">AVEN_261457_1</name>
    <name evidence="2" type="ORF">AVEN_46059_1</name>
</gene>
<comment type="caution">
    <text evidence="2">The sequence shown here is derived from an EMBL/GenBank/DDBJ whole genome shotgun (WGS) entry which is preliminary data.</text>
</comment>
<keyword evidence="5" id="KW-1185">Reference proteome</keyword>
<name>A0A4Y2UB00_ARAVE</name>
<evidence type="ECO:0000313" key="3">
    <source>
        <dbReference type="EMBL" id="GBO10017.1"/>
    </source>
</evidence>
<accession>A0A4Y2UB00</accession>
<evidence type="ECO:0000313" key="4">
    <source>
        <dbReference type="EMBL" id="GBO10019.1"/>
    </source>
</evidence>
<organism evidence="2 5">
    <name type="scientific">Araneus ventricosus</name>
    <name type="common">Orbweaver spider</name>
    <name type="synonym">Epeira ventricosa</name>
    <dbReference type="NCBI Taxonomy" id="182803"/>
    <lineage>
        <taxon>Eukaryota</taxon>
        <taxon>Metazoa</taxon>
        <taxon>Ecdysozoa</taxon>
        <taxon>Arthropoda</taxon>
        <taxon>Chelicerata</taxon>
        <taxon>Arachnida</taxon>
        <taxon>Araneae</taxon>
        <taxon>Araneomorphae</taxon>
        <taxon>Entelegynae</taxon>
        <taxon>Araneoidea</taxon>
        <taxon>Araneidae</taxon>
        <taxon>Araneus</taxon>
    </lineage>
</organism>
<dbReference type="EMBL" id="BGPR01035264">
    <property type="protein sequence ID" value="GBO10017.1"/>
    <property type="molecule type" value="Genomic_DNA"/>
</dbReference>
<dbReference type="EMBL" id="BGPR01035131">
    <property type="protein sequence ID" value="GBO09810.1"/>
    <property type="molecule type" value="Genomic_DNA"/>
</dbReference>